<proteinExistence type="predicted"/>
<dbReference type="InterPro" id="IPR046342">
    <property type="entry name" value="CBS_dom_sf"/>
</dbReference>
<evidence type="ECO:0000256" key="1">
    <source>
        <dbReference type="ARBA" id="ARBA00023122"/>
    </source>
</evidence>
<dbReference type="InterPro" id="IPR000644">
    <property type="entry name" value="CBS_dom"/>
</dbReference>
<gene>
    <name evidence="5" type="ORF">SAMN05216559_1507</name>
</gene>
<evidence type="ECO:0000256" key="3">
    <source>
        <dbReference type="SAM" id="MobiDB-lite"/>
    </source>
</evidence>
<dbReference type="PROSITE" id="PS51371">
    <property type="entry name" value="CBS"/>
    <property type="match status" value="2"/>
</dbReference>
<dbReference type="PIRSF" id="PIRSF004699">
    <property type="entry name" value="UCP004699_CBS_ParB"/>
    <property type="match status" value="1"/>
</dbReference>
<keyword evidence="1 2" id="KW-0129">CBS domain</keyword>
<evidence type="ECO:0000256" key="2">
    <source>
        <dbReference type="PROSITE-ProRule" id="PRU00703"/>
    </source>
</evidence>
<dbReference type="Pfam" id="PF00571">
    <property type="entry name" value="CBS"/>
    <property type="match status" value="2"/>
</dbReference>
<dbReference type="STRING" id="767519.SAMN05216559_1507"/>
<dbReference type="AlphaFoldDB" id="A0A1I6KT46"/>
<dbReference type="EMBL" id="FOZK01000001">
    <property type="protein sequence ID" value="SFR94357.1"/>
    <property type="molecule type" value="Genomic_DNA"/>
</dbReference>
<dbReference type="InterPro" id="IPR016427">
    <property type="entry name" value="UCP004699_CBS/ParB"/>
</dbReference>
<accession>A0A1I6KT46</accession>
<dbReference type="SMART" id="SM00470">
    <property type="entry name" value="ParB"/>
    <property type="match status" value="1"/>
</dbReference>
<evidence type="ECO:0000313" key="5">
    <source>
        <dbReference type="EMBL" id="SFR94357.1"/>
    </source>
</evidence>
<dbReference type="InterPro" id="IPR051257">
    <property type="entry name" value="Diverse_CBS-Domain"/>
</dbReference>
<dbReference type="RefSeq" id="WP_089815371.1">
    <property type="nucleotide sequence ID" value="NZ_FOZK01000001.1"/>
</dbReference>
<dbReference type="SUPFAM" id="SSF110849">
    <property type="entry name" value="ParB/Sulfiredoxin"/>
    <property type="match status" value="1"/>
</dbReference>
<evidence type="ECO:0000259" key="4">
    <source>
        <dbReference type="PROSITE" id="PS51371"/>
    </source>
</evidence>
<dbReference type="SMART" id="SM00116">
    <property type="entry name" value="CBS"/>
    <property type="match status" value="2"/>
</dbReference>
<dbReference type="OrthoDB" id="89900at2157"/>
<reference evidence="5 6" key="1">
    <citation type="submission" date="2016-10" db="EMBL/GenBank/DDBJ databases">
        <authorList>
            <person name="de Groot N.N."/>
        </authorList>
    </citation>
    <scope>NUCLEOTIDE SEQUENCE [LARGE SCALE GENOMIC DNA]</scope>
    <source>
        <strain evidence="5 6">CGMCC 1.10457</strain>
    </source>
</reference>
<feature type="domain" description="CBS" evidence="4">
    <location>
        <begin position="13"/>
        <end position="71"/>
    </location>
</feature>
<dbReference type="InterPro" id="IPR003115">
    <property type="entry name" value="ParB_N"/>
</dbReference>
<dbReference type="Gene3D" id="3.10.580.10">
    <property type="entry name" value="CBS-domain"/>
    <property type="match status" value="2"/>
</dbReference>
<dbReference type="PANTHER" id="PTHR43080">
    <property type="entry name" value="CBS DOMAIN-CONTAINING PROTEIN CBSX3, MITOCHONDRIAL"/>
    <property type="match status" value="1"/>
</dbReference>
<feature type="domain" description="CBS" evidence="4">
    <location>
        <begin position="72"/>
        <end position="129"/>
    </location>
</feature>
<dbReference type="PANTHER" id="PTHR43080:SF2">
    <property type="entry name" value="CBS DOMAIN-CONTAINING PROTEIN"/>
    <property type="match status" value="1"/>
</dbReference>
<sequence length="288" mass="31702">MAEEGKPRVREYMTQEVSTVSLDDTVADVARRIDESDDHSGFPVTDGRRVEGFVSARDLLLADDHEPMFRVMSDEILVAHPEMAVQDAARVILRSGIQKLPVVDDAGHLVGIISNADVIRSQIERATPSKVDKLTRTLESIHDVTAREERREVDLADLTPTQDTVYADELEGRIYELRRGLAEPLVVIDNGGGRSPSQSTVEDFGGSAGDEQQPTLLLADGHHRVKAAERIGVDTMDAYVIVLDQPVDLGMARTAEKSDLSSIEDIEVVDYGAHPLVETTKRLQEDPE</sequence>
<feature type="region of interest" description="Disordered" evidence="3">
    <location>
        <begin position="190"/>
        <end position="209"/>
    </location>
</feature>
<organism evidence="5 6">
    <name type="scientific">Halomicrobium zhouii</name>
    <dbReference type="NCBI Taxonomy" id="767519"/>
    <lineage>
        <taxon>Archaea</taxon>
        <taxon>Methanobacteriati</taxon>
        <taxon>Methanobacteriota</taxon>
        <taxon>Stenosarchaea group</taxon>
        <taxon>Halobacteria</taxon>
        <taxon>Halobacteriales</taxon>
        <taxon>Haloarculaceae</taxon>
        <taxon>Halomicrobium</taxon>
    </lineage>
</organism>
<dbReference type="InterPro" id="IPR036086">
    <property type="entry name" value="ParB/Sulfiredoxin_sf"/>
</dbReference>
<name>A0A1I6KT46_9EURY</name>
<dbReference type="CDD" id="cd04610">
    <property type="entry name" value="CBS_pair_ParBc_assoc"/>
    <property type="match status" value="1"/>
</dbReference>
<dbReference type="Proteomes" id="UP000199062">
    <property type="component" value="Unassembled WGS sequence"/>
</dbReference>
<keyword evidence="6" id="KW-1185">Reference proteome</keyword>
<evidence type="ECO:0000313" key="6">
    <source>
        <dbReference type="Proteomes" id="UP000199062"/>
    </source>
</evidence>
<dbReference type="SUPFAM" id="SSF54631">
    <property type="entry name" value="CBS-domain pair"/>
    <property type="match status" value="1"/>
</dbReference>
<protein>
    <submittedName>
        <fullName evidence="5">IMP dehydrogenase</fullName>
    </submittedName>
</protein>